<dbReference type="Proteomes" id="UP001596495">
    <property type="component" value="Unassembled WGS sequence"/>
</dbReference>
<dbReference type="SMART" id="SM00065">
    <property type="entry name" value="GAF"/>
    <property type="match status" value="1"/>
</dbReference>
<keyword evidence="8" id="KW-0547">Nucleotide-binding</keyword>
<dbReference type="InterPro" id="IPR000014">
    <property type="entry name" value="PAS"/>
</dbReference>
<dbReference type="Gene3D" id="3.30.450.20">
    <property type="entry name" value="PAS domain"/>
    <property type="match status" value="7"/>
</dbReference>
<dbReference type="Pfam" id="PF08447">
    <property type="entry name" value="PAS_3"/>
    <property type="match status" value="2"/>
</dbReference>
<proteinExistence type="predicted"/>
<dbReference type="InterPro" id="IPR001610">
    <property type="entry name" value="PAC"/>
</dbReference>
<comment type="catalytic activity">
    <reaction evidence="1">
        <text>ATP + protein L-histidine = ADP + protein N-phospho-L-histidine.</text>
        <dbReference type="EC" id="2.7.13.3"/>
    </reaction>
</comment>
<evidence type="ECO:0000256" key="16">
    <source>
        <dbReference type="SAM" id="MobiDB-lite"/>
    </source>
</evidence>
<sequence length="1798" mass="199188">MQIAPLPPDEERRLAALRALEVLDTPAEAAFDALVGAAAACCDTDIALISLVDEQRQWFKASHGLPGVCETHRDVAFCAHAILEDGLLEIPDATLDPRFADNPLVLGEPHIRLYAGVPLRLSSGEAVGTLCVINRQPRSLTAPQREALTHLATAATHALEAARAMRTERRASALLVDTRDGMVSLDAVGHIRFCNAAALTIAGRNEAELIGQPLSALGLTEHELRKAVTTHSPTGRMVSDTVLIRPDGTQVPVSITQTPHMSPGGTSDGWTLFIRDLRDQQASRAMAAEIERLSLVAKRTSNAVIMTDPHGRVTWVNDGFERITGYRLQEVRGRSPGSMLQCPETDQQELKRLRRALDARQPFQGELLNRGKHGRQYWLAIEIQPMWGSDGSLSGFMAIESDITQRKEAELALRQERERLHQIMEGTAVATWRWNVDTGETEFDQRGAAMVGEDLASFGKTTIATWSERVHPDDLSQAMVALERHLNGESAMYEAEMRIRHREGHWVWILARGKVSERHEDGRPLWIAGTQQDIHQSKLIQLERQMVSKRFRLAAESAGIGVWEIQLPGTETQWDEQMCRLHGLTGPADSATVKTHWRTHVDPEDLKLARQRLVNTFNTGQDYASEYRVRLPGGEYRILRNMARVLGDVRHDNEIKVIGICQDVTEQRRQEARLHESRAFLDNAGRVAGLGGWSLDVQSDTLEWSAHTCRIHGVPEGHRPSTEEALGVYPPEERQMLTAAIRRCIIEGIPFDLELPMAPQGRIQRWVRMVGEAQREAGRTTQLIGAVQDVTSWIELRQELQRRGTQLQAVLHNLPCGLCAVDAERTVTLWNDEFIRLMDLPSDMLLSGKVTLDDLVSYGAHQGEYGEGDIGVLLQRGHHNLQKVLNGQVIERKRPDGTWVEIRGGSMPGGGHVITFMDITARRQAQQEAEKNERILKEAIGALNEAFSLYDPQDRLVYCNEKYRQVYRHSAELIRPGVAFEEILRHGARAGQYQHAVGREDEWVAERLALRHKESSDFIQPLDDGRILRIAERRTPDGYTVGFRIDITELVQAREAALSASRSKSEFLATMSHEIRTPMNAIRGMLALLGKTPLSPRQADYASKAEGAARSLLGIINDILDYSKIEAGKLELDPQPMRLENLLRNLSHLLTVSAGDKPVELIYDIDHDLPEWVVADELRLQQVLLNLGSNAVKFTPQGEVVLKVTQLSTDRWHTRLRFEVQDTGIGIAAEHQERIFDGFTQAEASTARRFGGSGLGLAITRQLLALMGGQIHLESRSGQGSRFWFELGLPLAPMPQSRPPATVRQPQPRILIVEENPHTMSVIGRTASAQGWKIETADNAVQALASVSIEGDGNRAMVPDLVLLDWTLPDMPGGELLRRLRAKRELAHLRIVALVSALDREQLSGEHALIEGPDALLSKPFTPRELKETVEQLLKTEGPPRPSVTSARDNLMERPRPLLGLKILVAEDNRLNQQIAQELLQAEGAEVALADDGLQAIDAFDSPPQPQRFDLVLMDMQMPFMDGLTATRELLARMGDQCPPIIAMTANAMGSDRQACLAAGMVEHVGKPFDIHELSRLICQVTGHHAPAPGSQATNRQDDARAQAIARLGGDAAFLDRMIARFAHDWPTTRQRIEASTEPSRRGQLARELHSLKGATGTLGMPDQAQEAARLEMLCKNPIDPASMDIAGPLRQLLDDIERLIQPETRPAQVALTPGPAEPPAPATAAGNPSEVGRLLAALHPLLLASDMAVFEVCAPLESHTHEQPALVPLLAAIEQMDFEEAARLCVELSEQLEGPVR</sequence>
<evidence type="ECO:0000256" key="1">
    <source>
        <dbReference type="ARBA" id="ARBA00000085"/>
    </source>
</evidence>
<keyword evidence="12" id="KW-0902">Two-component regulatory system</keyword>
<evidence type="ECO:0000256" key="3">
    <source>
        <dbReference type="ARBA" id="ARBA00012438"/>
    </source>
</evidence>
<keyword evidence="7" id="KW-0812">Transmembrane</keyword>
<keyword evidence="10" id="KW-0067">ATP-binding</keyword>
<gene>
    <name evidence="22" type="ORF">ACFQNJ_07370</name>
</gene>
<reference evidence="23" key="1">
    <citation type="journal article" date="2019" name="Int. J. Syst. Evol. Microbiol.">
        <title>The Global Catalogue of Microorganisms (GCM) 10K type strain sequencing project: providing services to taxonomists for standard genome sequencing and annotation.</title>
        <authorList>
            <consortium name="The Broad Institute Genomics Platform"/>
            <consortium name="The Broad Institute Genome Sequencing Center for Infectious Disease"/>
            <person name="Wu L."/>
            <person name="Ma J."/>
        </authorList>
    </citation>
    <scope>NUCLEOTIDE SEQUENCE [LARGE SCALE GENOMIC DNA]</scope>
    <source>
        <strain evidence="23">CCUG 54518</strain>
    </source>
</reference>
<feature type="domain" description="HPt" evidence="21">
    <location>
        <begin position="1611"/>
        <end position="1704"/>
    </location>
</feature>
<dbReference type="InterPro" id="IPR036890">
    <property type="entry name" value="HATPase_C_sf"/>
</dbReference>
<dbReference type="Pfam" id="PF00072">
    <property type="entry name" value="Response_reg"/>
    <property type="match status" value="2"/>
</dbReference>
<dbReference type="InterPro" id="IPR003018">
    <property type="entry name" value="GAF"/>
</dbReference>
<dbReference type="InterPro" id="IPR004358">
    <property type="entry name" value="Sig_transdc_His_kin-like_C"/>
</dbReference>
<evidence type="ECO:0000256" key="15">
    <source>
        <dbReference type="PROSITE-ProRule" id="PRU00169"/>
    </source>
</evidence>
<dbReference type="PROSITE" id="PS50112">
    <property type="entry name" value="PAS"/>
    <property type="match status" value="2"/>
</dbReference>
<evidence type="ECO:0000313" key="22">
    <source>
        <dbReference type="EMBL" id="MFC7434328.1"/>
    </source>
</evidence>
<feature type="domain" description="PAC" evidence="20">
    <location>
        <begin position="361"/>
        <end position="415"/>
    </location>
</feature>
<dbReference type="EC" id="2.7.13.3" evidence="3"/>
<keyword evidence="5 15" id="KW-0597">Phosphoprotein</keyword>
<dbReference type="InterPro" id="IPR013767">
    <property type="entry name" value="PAS_fold"/>
</dbReference>
<dbReference type="SUPFAM" id="SSF52172">
    <property type="entry name" value="CheY-like"/>
    <property type="match status" value="2"/>
</dbReference>
<dbReference type="CDD" id="cd17546">
    <property type="entry name" value="REC_hyHK_CKI1_RcsC-like"/>
    <property type="match status" value="1"/>
</dbReference>
<dbReference type="PROSITE" id="PS50113">
    <property type="entry name" value="PAC"/>
    <property type="match status" value="3"/>
</dbReference>
<comment type="subcellular location">
    <subcellularLocation>
        <location evidence="2">Cell membrane</location>
        <topology evidence="2">Multi-pass membrane protein</topology>
    </subcellularLocation>
</comment>
<dbReference type="InterPro" id="IPR035965">
    <property type="entry name" value="PAS-like_dom_sf"/>
</dbReference>
<dbReference type="NCBIfam" id="TIGR00229">
    <property type="entry name" value="sensory_box"/>
    <property type="match status" value="3"/>
</dbReference>
<evidence type="ECO:0000256" key="5">
    <source>
        <dbReference type="ARBA" id="ARBA00022553"/>
    </source>
</evidence>
<dbReference type="SUPFAM" id="SSF47384">
    <property type="entry name" value="Homodimeric domain of signal transducing histidine kinase"/>
    <property type="match status" value="1"/>
</dbReference>
<dbReference type="EMBL" id="JBHTBX010000004">
    <property type="protein sequence ID" value="MFC7434328.1"/>
    <property type="molecule type" value="Genomic_DNA"/>
</dbReference>
<dbReference type="PRINTS" id="PR00344">
    <property type="entry name" value="BCTRLSENSOR"/>
</dbReference>
<feature type="modified residue" description="4-aspartylphosphate" evidence="15">
    <location>
        <position position="1515"/>
    </location>
</feature>
<dbReference type="PANTHER" id="PTHR45339:SF1">
    <property type="entry name" value="HYBRID SIGNAL TRANSDUCTION HISTIDINE KINASE J"/>
    <property type="match status" value="1"/>
</dbReference>
<dbReference type="Pfam" id="PF00512">
    <property type="entry name" value="HisKA"/>
    <property type="match status" value="1"/>
</dbReference>
<dbReference type="PROSITE" id="PS50109">
    <property type="entry name" value="HIS_KIN"/>
    <property type="match status" value="1"/>
</dbReference>
<name>A0ABW2R8C5_9BURK</name>
<evidence type="ECO:0000256" key="9">
    <source>
        <dbReference type="ARBA" id="ARBA00022777"/>
    </source>
</evidence>
<dbReference type="CDD" id="cd00130">
    <property type="entry name" value="PAS"/>
    <property type="match status" value="4"/>
</dbReference>
<dbReference type="SMART" id="SM00387">
    <property type="entry name" value="HATPase_c"/>
    <property type="match status" value="1"/>
</dbReference>
<evidence type="ECO:0000259" key="18">
    <source>
        <dbReference type="PROSITE" id="PS50110"/>
    </source>
</evidence>
<dbReference type="PROSITE" id="PS50110">
    <property type="entry name" value="RESPONSE_REGULATORY"/>
    <property type="match status" value="2"/>
</dbReference>
<feature type="domain" description="PAS" evidence="19">
    <location>
        <begin position="289"/>
        <end position="360"/>
    </location>
</feature>
<keyword evidence="9" id="KW-0418">Kinase</keyword>
<evidence type="ECO:0000256" key="8">
    <source>
        <dbReference type="ARBA" id="ARBA00022741"/>
    </source>
</evidence>
<dbReference type="Pfam" id="PF01627">
    <property type="entry name" value="Hpt"/>
    <property type="match status" value="1"/>
</dbReference>
<evidence type="ECO:0000256" key="2">
    <source>
        <dbReference type="ARBA" id="ARBA00004651"/>
    </source>
</evidence>
<feature type="modified residue" description="4-aspartylphosphate" evidence="15">
    <location>
        <position position="1365"/>
    </location>
</feature>
<dbReference type="SUPFAM" id="SSF55781">
    <property type="entry name" value="GAF domain-like"/>
    <property type="match status" value="1"/>
</dbReference>
<dbReference type="CDD" id="cd00082">
    <property type="entry name" value="HisKA"/>
    <property type="match status" value="1"/>
</dbReference>
<feature type="domain" description="PAC" evidence="20">
    <location>
        <begin position="623"/>
        <end position="676"/>
    </location>
</feature>
<dbReference type="SUPFAM" id="SSF55874">
    <property type="entry name" value="ATPase domain of HSP90 chaperone/DNA topoisomerase II/histidine kinase"/>
    <property type="match status" value="1"/>
</dbReference>
<dbReference type="Gene3D" id="1.10.287.130">
    <property type="match status" value="1"/>
</dbReference>
<dbReference type="SMART" id="SM00448">
    <property type="entry name" value="REC"/>
    <property type="match status" value="2"/>
</dbReference>
<dbReference type="InterPro" id="IPR036641">
    <property type="entry name" value="HPT_dom_sf"/>
</dbReference>
<feature type="region of interest" description="Disordered" evidence="16">
    <location>
        <begin position="1707"/>
        <end position="1728"/>
    </location>
</feature>
<dbReference type="Gene3D" id="1.20.120.160">
    <property type="entry name" value="HPT domain"/>
    <property type="match status" value="1"/>
</dbReference>
<dbReference type="InterPro" id="IPR011006">
    <property type="entry name" value="CheY-like_superfamily"/>
</dbReference>
<dbReference type="Gene3D" id="3.30.450.40">
    <property type="match status" value="1"/>
</dbReference>
<evidence type="ECO:0000256" key="13">
    <source>
        <dbReference type="ARBA" id="ARBA00023136"/>
    </source>
</evidence>
<evidence type="ECO:0000259" key="17">
    <source>
        <dbReference type="PROSITE" id="PS50109"/>
    </source>
</evidence>
<evidence type="ECO:0000256" key="4">
    <source>
        <dbReference type="ARBA" id="ARBA00022475"/>
    </source>
</evidence>
<dbReference type="InterPro" id="IPR005467">
    <property type="entry name" value="His_kinase_dom"/>
</dbReference>
<dbReference type="CDD" id="cd00088">
    <property type="entry name" value="HPT"/>
    <property type="match status" value="1"/>
</dbReference>
<evidence type="ECO:0000259" key="19">
    <source>
        <dbReference type="PROSITE" id="PS50112"/>
    </source>
</evidence>
<dbReference type="InterPro" id="IPR008207">
    <property type="entry name" value="Sig_transdc_His_kin_Hpt_dom"/>
</dbReference>
<evidence type="ECO:0000313" key="23">
    <source>
        <dbReference type="Proteomes" id="UP001596495"/>
    </source>
</evidence>
<dbReference type="Pfam" id="PF00989">
    <property type="entry name" value="PAS"/>
    <property type="match status" value="1"/>
</dbReference>
<feature type="domain" description="Response regulatory" evidence="18">
    <location>
        <begin position="1309"/>
        <end position="1434"/>
    </location>
</feature>
<dbReference type="SUPFAM" id="SSF47226">
    <property type="entry name" value="Histidine-containing phosphotransfer domain, HPT domain"/>
    <property type="match status" value="1"/>
</dbReference>
<dbReference type="InterPro" id="IPR001789">
    <property type="entry name" value="Sig_transdc_resp-reg_receiver"/>
</dbReference>
<dbReference type="SMART" id="SM00086">
    <property type="entry name" value="PAC"/>
    <property type="match status" value="5"/>
</dbReference>
<keyword evidence="6" id="KW-0808">Transferase</keyword>
<dbReference type="RefSeq" id="WP_382255559.1">
    <property type="nucleotide sequence ID" value="NZ_JBHTBX010000004.1"/>
</dbReference>
<keyword evidence="23" id="KW-1185">Reference proteome</keyword>
<dbReference type="InterPro" id="IPR003661">
    <property type="entry name" value="HisK_dim/P_dom"/>
</dbReference>
<dbReference type="InterPro" id="IPR003594">
    <property type="entry name" value="HATPase_dom"/>
</dbReference>
<evidence type="ECO:0000256" key="7">
    <source>
        <dbReference type="ARBA" id="ARBA00022692"/>
    </source>
</evidence>
<evidence type="ECO:0000256" key="11">
    <source>
        <dbReference type="ARBA" id="ARBA00022989"/>
    </source>
</evidence>
<dbReference type="InterPro" id="IPR029016">
    <property type="entry name" value="GAF-like_dom_sf"/>
</dbReference>
<evidence type="ECO:0000256" key="6">
    <source>
        <dbReference type="ARBA" id="ARBA00022679"/>
    </source>
</evidence>
<dbReference type="Pfam" id="PF02518">
    <property type="entry name" value="HATPase_c"/>
    <property type="match status" value="1"/>
</dbReference>
<dbReference type="Gene3D" id="3.40.50.2300">
    <property type="match status" value="2"/>
</dbReference>
<keyword evidence="4" id="KW-1003">Cell membrane</keyword>
<organism evidence="22 23">
    <name type="scientific">Hydrogenophaga bisanensis</name>
    <dbReference type="NCBI Taxonomy" id="439611"/>
    <lineage>
        <taxon>Bacteria</taxon>
        <taxon>Pseudomonadati</taxon>
        <taxon>Pseudomonadota</taxon>
        <taxon>Betaproteobacteria</taxon>
        <taxon>Burkholderiales</taxon>
        <taxon>Comamonadaceae</taxon>
        <taxon>Hydrogenophaga</taxon>
    </lineage>
</organism>
<keyword evidence="11" id="KW-1133">Transmembrane helix</keyword>
<protein>
    <recommendedName>
        <fullName evidence="3">histidine kinase</fullName>
        <ecNumber evidence="3">2.7.13.3</ecNumber>
    </recommendedName>
</protein>
<dbReference type="InterPro" id="IPR013655">
    <property type="entry name" value="PAS_fold_3"/>
</dbReference>
<evidence type="ECO:0000256" key="10">
    <source>
        <dbReference type="ARBA" id="ARBA00022840"/>
    </source>
</evidence>
<dbReference type="CDD" id="cd16922">
    <property type="entry name" value="HATPase_EvgS-ArcB-TorS-like"/>
    <property type="match status" value="1"/>
</dbReference>
<accession>A0ABW2R8C5</accession>
<dbReference type="SMART" id="SM00388">
    <property type="entry name" value="HisKA"/>
    <property type="match status" value="1"/>
</dbReference>
<dbReference type="Pfam" id="PF13426">
    <property type="entry name" value="PAS_9"/>
    <property type="match status" value="1"/>
</dbReference>
<dbReference type="Pfam" id="PF01590">
    <property type="entry name" value="GAF"/>
    <property type="match status" value="1"/>
</dbReference>
<evidence type="ECO:0000256" key="14">
    <source>
        <dbReference type="PROSITE-ProRule" id="PRU00110"/>
    </source>
</evidence>
<evidence type="ECO:0000259" key="20">
    <source>
        <dbReference type="PROSITE" id="PS50113"/>
    </source>
</evidence>
<keyword evidence="13" id="KW-0472">Membrane</keyword>
<dbReference type="SMART" id="SM00091">
    <property type="entry name" value="PAS"/>
    <property type="match status" value="6"/>
</dbReference>
<feature type="domain" description="Response regulatory" evidence="18">
    <location>
        <begin position="1462"/>
        <end position="1582"/>
    </location>
</feature>
<comment type="caution">
    <text evidence="22">The sequence shown here is derived from an EMBL/GenBank/DDBJ whole genome shotgun (WGS) entry which is preliminary data.</text>
</comment>
<dbReference type="InterPro" id="IPR000700">
    <property type="entry name" value="PAS-assoc_C"/>
</dbReference>
<evidence type="ECO:0000259" key="21">
    <source>
        <dbReference type="PROSITE" id="PS50894"/>
    </source>
</evidence>
<dbReference type="PROSITE" id="PS50894">
    <property type="entry name" value="HPT"/>
    <property type="match status" value="1"/>
</dbReference>
<dbReference type="InterPro" id="IPR036097">
    <property type="entry name" value="HisK_dim/P_sf"/>
</dbReference>
<feature type="domain" description="Histidine kinase" evidence="17">
    <location>
        <begin position="1070"/>
        <end position="1291"/>
    </location>
</feature>
<feature type="domain" description="PAC" evidence="20">
    <location>
        <begin position="493"/>
        <end position="546"/>
    </location>
</feature>
<dbReference type="PANTHER" id="PTHR45339">
    <property type="entry name" value="HYBRID SIGNAL TRANSDUCTION HISTIDINE KINASE J"/>
    <property type="match status" value="1"/>
</dbReference>
<feature type="modified residue" description="Phosphohistidine" evidence="14">
    <location>
        <position position="1650"/>
    </location>
</feature>
<feature type="domain" description="PAS" evidence="19">
    <location>
        <begin position="167"/>
        <end position="212"/>
    </location>
</feature>
<dbReference type="SUPFAM" id="SSF55785">
    <property type="entry name" value="PYP-like sensor domain (PAS domain)"/>
    <property type="match status" value="7"/>
</dbReference>
<dbReference type="Pfam" id="PF12860">
    <property type="entry name" value="PAS_7"/>
    <property type="match status" value="2"/>
</dbReference>
<evidence type="ECO:0000256" key="12">
    <source>
        <dbReference type="ARBA" id="ARBA00023012"/>
    </source>
</evidence>
<dbReference type="Gene3D" id="3.30.565.10">
    <property type="entry name" value="Histidine kinase-like ATPase, C-terminal domain"/>
    <property type="match status" value="1"/>
</dbReference>